<keyword evidence="7" id="KW-0460">Magnesium</keyword>
<comment type="caution">
    <text evidence="11">The sequence shown here is derived from an EMBL/GenBank/DDBJ whole genome shotgun (WGS) entry which is preliminary data.</text>
</comment>
<dbReference type="GO" id="GO:0005525">
    <property type="term" value="F:GTP binding"/>
    <property type="evidence" value="ECO:0007669"/>
    <property type="project" value="UniProtKB-UniRule"/>
</dbReference>
<feature type="binding site" evidence="7">
    <location>
        <begin position="265"/>
        <end position="268"/>
    </location>
    <ligand>
        <name>GTP</name>
        <dbReference type="ChEBI" id="CHEBI:37565"/>
    </ligand>
</feature>
<keyword evidence="5 7" id="KW-0630">Potassium</keyword>
<dbReference type="Pfam" id="PF10396">
    <property type="entry name" value="TrmE_N"/>
    <property type="match status" value="1"/>
</dbReference>
<comment type="subunit">
    <text evidence="7">Homodimer. Heterotetramer of two MnmE and two MnmG subunits.</text>
</comment>
<dbReference type="InterPro" id="IPR006073">
    <property type="entry name" value="GTP-bd"/>
</dbReference>
<dbReference type="GO" id="GO:0002098">
    <property type="term" value="P:tRNA wobble uridine modification"/>
    <property type="evidence" value="ECO:0007669"/>
    <property type="project" value="TreeGrafter"/>
</dbReference>
<dbReference type="FunFam" id="3.30.1360.120:FF:000007">
    <property type="entry name" value="tRNA modification GTPase GTPBP3, mitochondrial"/>
    <property type="match status" value="1"/>
</dbReference>
<dbReference type="InterPro" id="IPR027417">
    <property type="entry name" value="P-loop_NTPase"/>
</dbReference>
<dbReference type="GO" id="GO:0046872">
    <property type="term" value="F:metal ion binding"/>
    <property type="evidence" value="ECO:0007669"/>
    <property type="project" value="UniProtKB-KW"/>
</dbReference>
<evidence type="ECO:0000256" key="5">
    <source>
        <dbReference type="ARBA" id="ARBA00022958"/>
    </source>
</evidence>
<feature type="domain" description="MnmE helical" evidence="10">
    <location>
        <begin position="118"/>
        <end position="417"/>
    </location>
</feature>
<evidence type="ECO:0000313" key="12">
    <source>
        <dbReference type="Proteomes" id="UP000318590"/>
    </source>
</evidence>
<dbReference type="SUPFAM" id="SSF52540">
    <property type="entry name" value="P-loop containing nucleoside triphosphate hydrolases"/>
    <property type="match status" value="1"/>
</dbReference>
<dbReference type="NCBIfam" id="NF003661">
    <property type="entry name" value="PRK05291.1-3"/>
    <property type="match status" value="1"/>
</dbReference>
<keyword evidence="7" id="KW-0479">Metal-binding</keyword>
<feature type="binding site" evidence="7">
    <location>
        <position position="225"/>
    </location>
    <ligand>
        <name>Mg(2+)</name>
        <dbReference type="ChEBI" id="CHEBI:18420"/>
    </ligand>
</feature>
<organism evidence="11 12">
    <name type="scientific">Palleronia caenipelagi</name>
    <dbReference type="NCBI Taxonomy" id="2489174"/>
    <lineage>
        <taxon>Bacteria</taxon>
        <taxon>Pseudomonadati</taxon>
        <taxon>Pseudomonadota</taxon>
        <taxon>Alphaproteobacteria</taxon>
        <taxon>Rhodobacterales</taxon>
        <taxon>Roseobacteraceae</taxon>
        <taxon>Palleronia</taxon>
    </lineage>
</organism>
<comment type="subcellular location">
    <subcellularLocation>
        <location evidence="7">Cytoplasm</location>
    </subcellularLocation>
</comment>
<feature type="binding site" evidence="7">
    <location>
        <position position="246"/>
    </location>
    <ligand>
        <name>Mg(2+)</name>
        <dbReference type="ChEBI" id="CHEBI:18420"/>
    </ligand>
</feature>
<sequence>MDTIYALATAPGKAGVAVIRLTGPRSFDVAGAMCGSLPMARQAALRKIRSKDGDLLDTALVLVFEKGASFTGEDVVEFQVHGSQAVIQAILRELAQDLRLADPGEFTRRALENGCLDLVQVEALADLIDAETEFQRQQAQEVLSGALSKRVDGWRRALVDAAALLEATIDFADEDVPMDVVPDVERLLGAVVADLKTELRGSDAAERIRDGFEVAIMGPPNAGKSTLLNAIARRNVALTSDIAGTTRDVIELRVDLNGLPVTFLDTAGLRETSDPLEAAGIDLAVARAERANLRIWLSTGSDDLVPEVDRVIVAKDDNGQQGGVSGATGAGVTSLLDWIADTLLERVPQQHLLIRDRHVAAMEGALNGLLESLEMIRREEVPELIALEIRQASQALSEIVGDVDVEDLLDSIFSRFCIGK</sequence>
<keyword evidence="7" id="KW-0963">Cytoplasm</keyword>
<dbReference type="Gene3D" id="1.20.120.430">
    <property type="entry name" value="tRNA modification GTPase MnmE domain 2"/>
    <property type="match status" value="1"/>
</dbReference>
<gene>
    <name evidence="7 11" type="primary">mnmE</name>
    <name evidence="7" type="synonym">trmE</name>
    <name evidence="11" type="ORF">FEV53_03110</name>
</gene>
<dbReference type="Pfam" id="PF12631">
    <property type="entry name" value="MnmE_helical"/>
    <property type="match status" value="1"/>
</dbReference>
<dbReference type="Pfam" id="PF01926">
    <property type="entry name" value="MMR_HSR1"/>
    <property type="match status" value="1"/>
</dbReference>
<dbReference type="PANTHER" id="PTHR42714:SF2">
    <property type="entry name" value="TRNA MODIFICATION GTPASE GTPBP3, MITOCHONDRIAL"/>
    <property type="match status" value="1"/>
</dbReference>
<evidence type="ECO:0000259" key="10">
    <source>
        <dbReference type="Pfam" id="PF12631"/>
    </source>
</evidence>
<dbReference type="PANTHER" id="PTHR42714">
    <property type="entry name" value="TRNA MODIFICATION GTPASE GTPBP3"/>
    <property type="match status" value="1"/>
</dbReference>
<evidence type="ECO:0000256" key="4">
    <source>
        <dbReference type="ARBA" id="ARBA00022801"/>
    </source>
</evidence>
<feature type="binding site" evidence="7">
    <location>
        <position position="245"/>
    </location>
    <ligand>
        <name>K(+)</name>
        <dbReference type="ChEBI" id="CHEBI:29103"/>
    </ligand>
</feature>
<evidence type="ECO:0000256" key="6">
    <source>
        <dbReference type="ARBA" id="ARBA00023134"/>
    </source>
</evidence>
<name>A0A547Q8V2_9RHOB</name>
<dbReference type="InterPro" id="IPR005225">
    <property type="entry name" value="Small_GTP-bd"/>
</dbReference>
<comment type="similarity">
    <text evidence="1 7">Belongs to the TRAFAC class TrmE-Era-EngA-EngB-Septin-like GTPase superfamily. TrmE GTPase family.</text>
</comment>
<feature type="binding site" evidence="7">
    <location>
        <begin position="221"/>
        <end position="226"/>
    </location>
    <ligand>
        <name>GTP</name>
        <dbReference type="ChEBI" id="CHEBI:37565"/>
    </ligand>
</feature>
<keyword evidence="6 7" id="KW-0342">GTP-binding</keyword>
<dbReference type="CDD" id="cd14858">
    <property type="entry name" value="TrmE_N"/>
    <property type="match status" value="1"/>
</dbReference>
<evidence type="ECO:0000256" key="1">
    <source>
        <dbReference type="ARBA" id="ARBA00011043"/>
    </source>
</evidence>
<reference evidence="11 12" key="1">
    <citation type="submission" date="2019-06" db="EMBL/GenBank/DDBJ databases">
        <title>Paenimaribius caenipelagi gen. nov., sp. nov., isolated from a tidal flat.</title>
        <authorList>
            <person name="Yoon J.-H."/>
        </authorList>
    </citation>
    <scope>NUCLEOTIDE SEQUENCE [LARGE SCALE GENOMIC DNA]</scope>
    <source>
        <strain evidence="11 12">JBTF-M29</strain>
    </source>
</reference>
<proteinExistence type="inferred from homology"/>
<protein>
    <recommendedName>
        <fullName evidence="7">tRNA modification GTPase MnmE</fullName>
        <ecNumber evidence="7">3.6.-.-</ecNumber>
    </recommendedName>
</protein>
<keyword evidence="3 7" id="KW-0547">Nucleotide-binding</keyword>
<dbReference type="HAMAP" id="MF_00379">
    <property type="entry name" value="GTPase_MnmE"/>
    <property type="match status" value="1"/>
</dbReference>
<feature type="binding site" evidence="7">
    <location>
        <position position="221"/>
    </location>
    <ligand>
        <name>K(+)</name>
        <dbReference type="ChEBI" id="CHEBI:29103"/>
    </ligand>
</feature>
<keyword evidence="12" id="KW-1185">Reference proteome</keyword>
<feature type="domain" description="GTP-binding protein TrmE N-terminal" evidence="9">
    <location>
        <begin position="3"/>
        <end position="114"/>
    </location>
</feature>
<feature type="binding site" evidence="7">
    <location>
        <position position="242"/>
    </location>
    <ligand>
        <name>K(+)</name>
        <dbReference type="ChEBI" id="CHEBI:29103"/>
    </ligand>
</feature>
<dbReference type="EC" id="3.6.-.-" evidence="7"/>
<evidence type="ECO:0000256" key="3">
    <source>
        <dbReference type="ARBA" id="ARBA00022741"/>
    </source>
</evidence>
<dbReference type="InterPro" id="IPR031168">
    <property type="entry name" value="G_TrmE"/>
</dbReference>
<dbReference type="Gene3D" id="3.40.50.300">
    <property type="entry name" value="P-loop containing nucleotide triphosphate hydrolases"/>
    <property type="match status" value="1"/>
</dbReference>
<dbReference type="CDD" id="cd04164">
    <property type="entry name" value="trmE"/>
    <property type="match status" value="1"/>
</dbReference>
<feature type="binding site" evidence="7">
    <location>
        <begin position="240"/>
        <end position="246"/>
    </location>
    <ligand>
        <name>GTP</name>
        <dbReference type="ChEBI" id="CHEBI:37565"/>
    </ligand>
</feature>
<dbReference type="SUPFAM" id="SSF116878">
    <property type="entry name" value="TrmE connector domain"/>
    <property type="match status" value="1"/>
</dbReference>
<dbReference type="Gene3D" id="3.30.1360.120">
    <property type="entry name" value="Probable tRNA modification gtpase trme, domain 1"/>
    <property type="match status" value="1"/>
</dbReference>
<evidence type="ECO:0000259" key="8">
    <source>
        <dbReference type="Pfam" id="PF01926"/>
    </source>
</evidence>
<evidence type="ECO:0000313" key="11">
    <source>
        <dbReference type="EMBL" id="TRD22784.1"/>
    </source>
</evidence>
<comment type="function">
    <text evidence="7">Exhibits a very high intrinsic GTPase hydrolysis rate. Involved in the addition of a carboxymethylaminomethyl (cmnm) group at the wobble position (U34) of certain tRNAs, forming tRNA-cmnm(5)s(2)U34.</text>
</comment>
<dbReference type="GO" id="GO:0005737">
    <property type="term" value="C:cytoplasm"/>
    <property type="evidence" value="ECO:0007669"/>
    <property type="project" value="UniProtKB-SubCell"/>
</dbReference>
<dbReference type="GO" id="GO:0030488">
    <property type="term" value="P:tRNA methylation"/>
    <property type="evidence" value="ECO:0007669"/>
    <property type="project" value="TreeGrafter"/>
</dbReference>
<evidence type="ECO:0000256" key="2">
    <source>
        <dbReference type="ARBA" id="ARBA00022694"/>
    </source>
</evidence>
<dbReference type="EMBL" id="VFSV01000004">
    <property type="protein sequence ID" value="TRD22784.1"/>
    <property type="molecule type" value="Genomic_DNA"/>
</dbReference>
<dbReference type="SUPFAM" id="SSF103025">
    <property type="entry name" value="Folate-binding domain"/>
    <property type="match status" value="1"/>
</dbReference>
<feature type="binding site" evidence="7">
    <location>
        <position position="240"/>
    </location>
    <ligand>
        <name>K(+)</name>
        <dbReference type="ChEBI" id="CHEBI:29103"/>
    </ligand>
</feature>
<dbReference type="InterPro" id="IPR025867">
    <property type="entry name" value="MnmE_helical"/>
</dbReference>
<dbReference type="NCBIfam" id="TIGR00231">
    <property type="entry name" value="small_GTP"/>
    <property type="match status" value="1"/>
</dbReference>
<dbReference type="InterPro" id="IPR004520">
    <property type="entry name" value="GTPase_MnmE"/>
</dbReference>
<keyword evidence="2 7" id="KW-0819">tRNA processing</keyword>
<dbReference type="InterPro" id="IPR018948">
    <property type="entry name" value="GTP-bd_TrmE_N"/>
</dbReference>
<dbReference type="InterPro" id="IPR027368">
    <property type="entry name" value="MnmE_dom2"/>
</dbReference>
<dbReference type="GO" id="GO:0003924">
    <property type="term" value="F:GTPase activity"/>
    <property type="evidence" value="ECO:0007669"/>
    <property type="project" value="UniProtKB-UniRule"/>
</dbReference>
<accession>A0A547Q8V2</accession>
<comment type="caution">
    <text evidence="7">Lacks conserved residue(s) required for the propagation of feature annotation.</text>
</comment>
<feature type="domain" description="G" evidence="8">
    <location>
        <begin position="213"/>
        <end position="299"/>
    </location>
</feature>
<keyword evidence="4 7" id="KW-0378">Hydrolase</keyword>
<dbReference type="Proteomes" id="UP000318590">
    <property type="component" value="Unassembled WGS sequence"/>
</dbReference>
<comment type="cofactor">
    <cofactor evidence="7">
        <name>K(+)</name>
        <dbReference type="ChEBI" id="CHEBI:29103"/>
    </cofactor>
    <text evidence="7">Binds 1 potassium ion per subunit.</text>
</comment>
<evidence type="ECO:0000259" key="9">
    <source>
        <dbReference type="Pfam" id="PF10396"/>
    </source>
</evidence>
<dbReference type="InterPro" id="IPR027266">
    <property type="entry name" value="TrmE/GcvT-like"/>
</dbReference>
<evidence type="ECO:0000256" key="7">
    <source>
        <dbReference type="HAMAP-Rule" id="MF_00379"/>
    </source>
</evidence>
<dbReference type="AlphaFoldDB" id="A0A547Q8V2"/>
<dbReference type="RefSeq" id="WP_142833363.1">
    <property type="nucleotide sequence ID" value="NZ_VFSV01000004.1"/>
</dbReference>
<dbReference type="OrthoDB" id="9805918at2"/>